<dbReference type="Pfam" id="PF08386">
    <property type="entry name" value="Abhydrolase_4"/>
    <property type="match status" value="1"/>
</dbReference>
<accession>A0A1Y5X169</accession>
<evidence type="ECO:0000256" key="1">
    <source>
        <dbReference type="SAM" id="SignalP"/>
    </source>
</evidence>
<dbReference type="GO" id="GO:0004177">
    <property type="term" value="F:aminopeptidase activity"/>
    <property type="evidence" value="ECO:0007669"/>
    <property type="project" value="UniProtKB-EC"/>
</dbReference>
<dbReference type="AlphaFoldDB" id="A0A1Y5X169"/>
<dbReference type="Pfam" id="PF00561">
    <property type="entry name" value="Abhydrolase_1"/>
    <property type="match status" value="1"/>
</dbReference>
<protein>
    <submittedName>
        <fullName evidence="4">Alpha/beta hydrolase fold</fullName>
    </submittedName>
</protein>
<dbReference type="GO" id="GO:0006508">
    <property type="term" value="P:proteolysis"/>
    <property type="evidence" value="ECO:0007669"/>
    <property type="project" value="InterPro"/>
</dbReference>
<evidence type="ECO:0000259" key="3">
    <source>
        <dbReference type="Pfam" id="PF08386"/>
    </source>
</evidence>
<feature type="domain" description="AB hydrolase-1" evidence="2">
    <location>
        <begin position="92"/>
        <end position="244"/>
    </location>
</feature>
<reference evidence="4 5" key="1">
    <citation type="submission" date="2017-04" db="EMBL/GenBank/DDBJ databases">
        <authorList>
            <person name="Afonso C.L."/>
            <person name="Miller P.J."/>
            <person name="Scott M.A."/>
            <person name="Spackman E."/>
            <person name="Goraichik I."/>
            <person name="Dimitrov K.M."/>
            <person name="Suarez D.L."/>
            <person name="Swayne D.E."/>
        </authorList>
    </citation>
    <scope>NUCLEOTIDE SEQUENCE [LARGE SCALE GENOMIC DNA]</scope>
    <source>
        <strain evidence="4 5">DSM 43828</strain>
    </source>
</reference>
<proteinExistence type="predicted"/>
<feature type="signal peptide" evidence="1">
    <location>
        <begin position="1"/>
        <end position="21"/>
    </location>
</feature>
<keyword evidence="5" id="KW-1185">Reference proteome</keyword>
<organism evidence="4 5">
    <name type="scientific">Kibdelosporangium aridum</name>
    <dbReference type="NCBI Taxonomy" id="2030"/>
    <lineage>
        <taxon>Bacteria</taxon>
        <taxon>Bacillati</taxon>
        <taxon>Actinomycetota</taxon>
        <taxon>Actinomycetes</taxon>
        <taxon>Pseudonocardiales</taxon>
        <taxon>Pseudonocardiaceae</taxon>
        <taxon>Kibdelosporangium</taxon>
    </lineage>
</organism>
<evidence type="ECO:0000313" key="5">
    <source>
        <dbReference type="Proteomes" id="UP000192674"/>
    </source>
</evidence>
<sequence>MMLKLLTAGLLVAGTAVPAAAADNSLVAQADAVPTPALNWARCTEEGLQQYECAIADVPLDYAKPRGATLGIAVLRQRATGDRIGTLFTAVGGPGGSGIDAAKDGLASAEIARRFDVVTFDQRGVVRSRQVKCFSSPEEQAHFWDTIPMPPATPAEEKRTTQGSKAFADGCARHSADLVNNLTTVDVARDLDLLRRAVGDAKLTYTGGSYASYIGEVYGALFGDRVRALQLNAMMDPVSYSTSTLNALWERAEGTAGVWAEFARLCTEAGKPACAFAGPDVSGRNASLLARLKNGPITVGRGDAAVQVRYQDLVPAQVSMLYDTQQGWPALAAILDAIERGPDGDPQIAGAILGGAGFRLDFLSSFIAITCADVDLPKAPGLWPLFARASDANVPHYGRHWLYMAQPCATWPQPKQRYTGPWRLKSGVPALLINNRFDPVTPLTMAVKAQRAMGNARLVVVEGHGHSIVGTCTDKIRADYLIDLRLPAEGASCEPDRPPFDGV</sequence>
<dbReference type="InterPro" id="IPR013595">
    <property type="entry name" value="Pept_S33_TAP-like_C"/>
</dbReference>
<feature type="domain" description="Peptidase S33 tripeptidyl aminopeptidase-like C-terminal" evidence="3">
    <location>
        <begin position="395"/>
        <end position="493"/>
    </location>
</feature>
<dbReference type="EMBL" id="FWXV01000001">
    <property type="protein sequence ID" value="SMC58948.1"/>
    <property type="molecule type" value="Genomic_DNA"/>
</dbReference>
<feature type="chain" id="PRO_5012238322" evidence="1">
    <location>
        <begin position="22"/>
        <end position="503"/>
    </location>
</feature>
<dbReference type="InterPro" id="IPR000073">
    <property type="entry name" value="AB_hydrolase_1"/>
</dbReference>
<dbReference type="Gene3D" id="3.40.50.1820">
    <property type="entry name" value="alpha/beta hydrolase"/>
    <property type="match status" value="1"/>
</dbReference>
<evidence type="ECO:0000313" key="4">
    <source>
        <dbReference type="EMBL" id="SMC58948.1"/>
    </source>
</evidence>
<dbReference type="PANTHER" id="PTHR43722">
    <property type="entry name" value="PROLINE IMINOPEPTIDASE"/>
    <property type="match status" value="1"/>
</dbReference>
<name>A0A1Y5X169_KIBAR</name>
<dbReference type="GO" id="GO:0005737">
    <property type="term" value="C:cytoplasm"/>
    <property type="evidence" value="ECO:0007669"/>
    <property type="project" value="InterPro"/>
</dbReference>
<dbReference type="InterPro" id="IPR029058">
    <property type="entry name" value="AB_hydrolase_fold"/>
</dbReference>
<keyword evidence="1" id="KW-0732">Signal</keyword>
<dbReference type="SUPFAM" id="SSF53474">
    <property type="entry name" value="alpha/beta-Hydrolases"/>
    <property type="match status" value="1"/>
</dbReference>
<keyword evidence="4" id="KW-0378">Hydrolase</keyword>
<evidence type="ECO:0000259" key="2">
    <source>
        <dbReference type="Pfam" id="PF00561"/>
    </source>
</evidence>
<dbReference type="Proteomes" id="UP000192674">
    <property type="component" value="Unassembled WGS sequence"/>
</dbReference>
<dbReference type="RefSeq" id="WP_235038413.1">
    <property type="nucleotide sequence ID" value="NZ_FWXV01000001.1"/>
</dbReference>
<dbReference type="InterPro" id="IPR005944">
    <property type="entry name" value="Pro_iminopeptidase"/>
</dbReference>
<dbReference type="PANTHER" id="PTHR43722:SF1">
    <property type="entry name" value="PROLINE IMINOPEPTIDASE"/>
    <property type="match status" value="1"/>
</dbReference>
<gene>
    <name evidence="4" type="ORF">SAMN05661093_00741</name>
</gene>